<proteinExistence type="predicted"/>
<feature type="non-terminal residue" evidence="6">
    <location>
        <position position="1"/>
    </location>
</feature>
<evidence type="ECO:0000313" key="7">
    <source>
        <dbReference type="Proteomes" id="UP001165082"/>
    </source>
</evidence>
<dbReference type="Gene3D" id="1.10.220.20">
    <property type="match status" value="1"/>
</dbReference>
<dbReference type="SMART" id="SM00222">
    <property type="entry name" value="Sec7"/>
    <property type="match status" value="1"/>
</dbReference>
<name>A0A9W6ZG29_9STRA</name>
<gene>
    <name evidence="6" type="ORF">TrRE_jg842</name>
</gene>
<dbReference type="SUPFAM" id="SSF47027">
    <property type="entry name" value="Acyl-CoA binding protein"/>
    <property type="match status" value="1"/>
</dbReference>
<dbReference type="Pfam" id="PF01369">
    <property type="entry name" value="Sec7"/>
    <property type="match status" value="1"/>
</dbReference>
<evidence type="ECO:0008006" key="8">
    <source>
        <dbReference type="Google" id="ProtNLM"/>
    </source>
</evidence>
<dbReference type="InterPro" id="IPR035999">
    <property type="entry name" value="Sec7_dom_sf"/>
</dbReference>
<dbReference type="SMART" id="SM00233">
    <property type="entry name" value="PH"/>
    <property type="match status" value="1"/>
</dbReference>
<dbReference type="InterPro" id="IPR035984">
    <property type="entry name" value="Acyl-CoA-binding_sf"/>
</dbReference>
<feature type="coiled-coil region" evidence="1">
    <location>
        <begin position="738"/>
        <end position="772"/>
    </location>
</feature>
<dbReference type="Gene3D" id="2.30.29.30">
    <property type="entry name" value="Pleckstrin-homology domain (PH domain)/Phosphotyrosine-binding domain (PTB)"/>
    <property type="match status" value="1"/>
</dbReference>
<dbReference type="Proteomes" id="UP001165082">
    <property type="component" value="Unassembled WGS sequence"/>
</dbReference>
<dbReference type="GO" id="GO:0005085">
    <property type="term" value="F:guanyl-nucleotide exchange factor activity"/>
    <property type="evidence" value="ECO:0007669"/>
    <property type="project" value="InterPro"/>
</dbReference>
<dbReference type="InterPro" id="IPR023394">
    <property type="entry name" value="Sec7_C_sf"/>
</dbReference>
<dbReference type="GO" id="GO:0032012">
    <property type="term" value="P:regulation of ARF protein signal transduction"/>
    <property type="evidence" value="ECO:0007669"/>
    <property type="project" value="InterPro"/>
</dbReference>
<organism evidence="6 7">
    <name type="scientific">Triparma retinervis</name>
    <dbReference type="NCBI Taxonomy" id="2557542"/>
    <lineage>
        <taxon>Eukaryota</taxon>
        <taxon>Sar</taxon>
        <taxon>Stramenopiles</taxon>
        <taxon>Ochrophyta</taxon>
        <taxon>Bolidophyceae</taxon>
        <taxon>Parmales</taxon>
        <taxon>Triparmaceae</taxon>
        <taxon>Triparma</taxon>
    </lineage>
</organism>
<feature type="region of interest" description="Disordered" evidence="2">
    <location>
        <begin position="151"/>
        <end position="182"/>
    </location>
</feature>
<feature type="compositionally biased region" description="Basic residues" evidence="2">
    <location>
        <begin position="157"/>
        <end position="166"/>
    </location>
</feature>
<evidence type="ECO:0000259" key="4">
    <source>
        <dbReference type="PROSITE" id="PS50190"/>
    </source>
</evidence>
<reference evidence="6" key="1">
    <citation type="submission" date="2022-07" db="EMBL/GenBank/DDBJ databases">
        <title>Genome analysis of Parmales, a sister group of diatoms, reveals the evolutionary specialization of diatoms from phago-mixotrophs to photoautotrophs.</title>
        <authorList>
            <person name="Ban H."/>
            <person name="Sato S."/>
            <person name="Yoshikawa S."/>
            <person name="Kazumasa Y."/>
            <person name="Nakamura Y."/>
            <person name="Ichinomiya M."/>
            <person name="Saitoh K."/>
            <person name="Sato N."/>
            <person name="Blanc-Mathieu R."/>
            <person name="Endo H."/>
            <person name="Kuwata A."/>
            <person name="Ogata H."/>
        </authorList>
    </citation>
    <scope>NUCLEOTIDE SEQUENCE</scope>
</reference>
<dbReference type="CDD" id="cd00171">
    <property type="entry name" value="Sec7"/>
    <property type="match status" value="1"/>
</dbReference>
<evidence type="ECO:0000259" key="3">
    <source>
        <dbReference type="PROSITE" id="PS50003"/>
    </source>
</evidence>
<dbReference type="InterPro" id="IPR001849">
    <property type="entry name" value="PH_domain"/>
</dbReference>
<dbReference type="InterPro" id="IPR011993">
    <property type="entry name" value="PH-like_dom_sf"/>
</dbReference>
<feature type="compositionally biased region" description="Basic and acidic residues" evidence="2">
    <location>
        <begin position="167"/>
        <end position="182"/>
    </location>
</feature>
<feature type="region of interest" description="Disordered" evidence="2">
    <location>
        <begin position="450"/>
        <end position="469"/>
    </location>
</feature>
<dbReference type="Gene3D" id="1.10.1000.11">
    <property type="entry name" value="Arf Nucleotide-binding Site Opener,domain 2"/>
    <property type="match status" value="1"/>
</dbReference>
<dbReference type="InterPro" id="IPR000582">
    <property type="entry name" value="Acyl-CoA-binding_protein"/>
</dbReference>
<dbReference type="PROSITE" id="PS51228">
    <property type="entry name" value="ACB_2"/>
    <property type="match status" value="1"/>
</dbReference>
<dbReference type="SUPFAM" id="SSF50729">
    <property type="entry name" value="PH domain-like"/>
    <property type="match status" value="1"/>
</dbReference>
<dbReference type="InterPro" id="IPR014352">
    <property type="entry name" value="FERM/acyl-CoA-bd_prot_sf"/>
</dbReference>
<evidence type="ECO:0000256" key="2">
    <source>
        <dbReference type="SAM" id="MobiDB-lite"/>
    </source>
</evidence>
<dbReference type="EMBL" id="BRXZ01000653">
    <property type="protein sequence ID" value="GMH49869.1"/>
    <property type="molecule type" value="Genomic_DNA"/>
</dbReference>
<feature type="domain" description="SEC7" evidence="4">
    <location>
        <begin position="237"/>
        <end position="442"/>
    </location>
</feature>
<dbReference type="InterPro" id="IPR000904">
    <property type="entry name" value="Sec7_dom"/>
</dbReference>
<dbReference type="GO" id="GO:0000062">
    <property type="term" value="F:fatty-acyl-CoA binding"/>
    <property type="evidence" value="ECO:0007669"/>
    <property type="project" value="InterPro"/>
</dbReference>
<dbReference type="Pfam" id="PF00887">
    <property type="entry name" value="ACBP"/>
    <property type="match status" value="1"/>
</dbReference>
<dbReference type="PANTHER" id="PTHR10663">
    <property type="entry name" value="GUANYL-NUCLEOTIDE EXCHANGE FACTOR"/>
    <property type="match status" value="1"/>
</dbReference>
<evidence type="ECO:0000313" key="6">
    <source>
        <dbReference type="EMBL" id="GMH49869.1"/>
    </source>
</evidence>
<comment type="caution">
    <text evidence="6">The sequence shown here is derived from an EMBL/GenBank/DDBJ whole genome shotgun (WGS) entry which is preliminary data.</text>
</comment>
<dbReference type="AlphaFoldDB" id="A0A9W6ZG29"/>
<evidence type="ECO:0000259" key="5">
    <source>
        <dbReference type="PROSITE" id="PS51228"/>
    </source>
</evidence>
<keyword evidence="7" id="KW-1185">Reference proteome</keyword>
<feature type="domain" description="ACB" evidence="5">
    <location>
        <begin position="851"/>
        <end position="940"/>
    </location>
</feature>
<dbReference type="OrthoDB" id="430364at2759"/>
<sequence length="953" mass="105803">MLRVLRLGPQVRDGSLKNQQLAALEFIVRWFDTPHNVCELYLNYDLDQRAGVEKWRVCEQVCAALCTLAEQCSEVILGQNSQRAAVQRYGNPTPETFDKLKNLELAARNLQELALGAVQHVVRCLMDASGHVFMMANDAGLRQKSISLSGGWEASGGKKRKKSKKESKKESKRTSVAEEADRTGRIDEVEATAMGRITIVAKDSFDTVTTAASSEAGSSRPPRRLSAHGRTLSVAIRQEEGRKTEETLKKAFEIISEKGLKKGLNYLIAVNFLTPSPRDVSNFLRVHQARLDSTLLGDYLGEGGTSDVEYWNLIRYHYVRAISFEGMNVEQGLRHFLTNAGFRLPGEAQKIDRLITVFAQCFWEDNAGTASCPFSHQDTVFILSFSVIMLNTDLHKANVNMAKKKVKKMTKQEFMNNLRGVDNSSDLSKDYLSKIYDSIASQVIEMEFDPKSRQEDQGTEGGGDTTRVSYKGLSKGVKSAGELLRGMALFDHHYSLIGIDCMISNELISSTVEACFHHFHGIIAAILDASEFDLQSVLATLDILKNSLCASVFLDMKIERQAFATQLARVKYIKDEQEGGQTEGMDAGFYIVSGEHKKEEWFVEMERACETGEGIETTIGNIHLLIVDLRASMHDSRKRKELKTVCSRIQGGNELLDDANREFILEGDLLKRCRSGKKVKYRFFLFSDRLVYTHLSIKGYYKIHQQLILSLMRVVDEKKSTFQIMHPRKSFLVVCPSIDKKRNWMEAILTEIDKLEEKKNRAEEIRHAYGDADVSGLADVSAVGTMSNRGSEGGGEWTDLRNGVVVDVNGLGSVGNGSGGGGGGARGSTKSALDLNNRESLVSGGEDMKLLNERYYKALHYSTDLLSDKNAGEDVKLSLYGLFKQAKQGDANPTGGGGEGMGEVEQLKLDSWKSCAGMTKFEAKKRYIELLSKVQPEWEDGGVGADGVKGVKE</sequence>
<dbReference type="PROSITE" id="PS50190">
    <property type="entry name" value="SEC7"/>
    <property type="match status" value="1"/>
</dbReference>
<accession>A0A9W6ZG29</accession>
<dbReference type="Pfam" id="PF00169">
    <property type="entry name" value="PH"/>
    <property type="match status" value="1"/>
</dbReference>
<protein>
    <recommendedName>
        <fullName evidence="8">SEC7 domain-containing protein</fullName>
    </recommendedName>
</protein>
<feature type="domain" description="PH" evidence="3">
    <location>
        <begin position="662"/>
        <end position="753"/>
    </location>
</feature>
<dbReference type="SUPFAM" id="SSF48425">
    <property type="entry name" value="Sec7 domain"/>
    <property type="match status" value="1"/>
</dbReference>
<evidence type="ECO:0000256" key="1">
    <source>
        <dbReference type="SAM" id="Coils"/>
    </source>
</evidence>
<dbReference type="Gene3D" id="1.20.80.10">
    <property type="match status" value="1"/>
</dbReference>
<keyword evidence="1" id="KW-0175">Coiled coil</keyword>
<dbReference type="PROSITE" id="PS50003">
    <property type="entry name" value="PH_DOMAIN"/>
    <property type="match status" value="1"/>
</dbReference>